<dbReference type="EMBL" id="AP012292">
    <property type="protein sequence ID" value="BAL83848.1"/>
    <property type="molecule type" value="Genomic_DNA"/>
</dbReference>
<evidence type="ECO:0000256" key="1">
    <source>
        <dbReference type="ARBA" id="ARBA00007435"/>
    </source>
</evidence>
<dbReference type="InterPro" id="IPR035901">
    <property type="entry name" value="GIY-YIG_endonuc_sf"/>
</dbReference>
<evidence type="ECO:0000313" key="4">
    <source>
        <dbReference type="Proteomes" id="UP000007887"/>
    </source>
</evidence>
<dbReference type="SUPFAM" id="SSF82771">
    <property type="entry name" value="GIY-YIG endonuclease"/>
    <property type="match status" value="1"/>
</dbReference>
<dbReference type="PANTHER" id="PTHR34477:SF1">
    <property type="entry name" value="UPF0213 PROTEIN YHBQ"/>
    <property type="match status" value="1"/>
</dbReference>
<feature type="domain" description="GIY-YIG" evidence="2">
    <location>
        <begin position="34"/>
        <end position="110"/>
    </location>
</feature>
<comment type="similarity">
    <text evidence="1">Belongs to the UPF0213 family.</text>
</comment>
<dbReference type="Proteomes" id="UP000007887">
    <property type="component" value="Chromosome"/>
</dbReference>
<protein>
    <recommendedName>
        <fullName evidence="2">GIY-YIG domain-containing protein</fullName>
    </recommendedName>
</protein>
<dbReference type="eggNOG" id="COG2827">
    <property type="taxonomic scope" value="Bacteria"/>
</dbReference>
<dbReference type="InterPro" id="IPR050190">
    <property type="entry name" value="UPF0213_domain"/>
</dbReference>
<dbReference type="HOGENOM" id="CLU_135650_0_3_9"/>
<evidence type="ECO:0000259" key="2">
    <source>
        <dbReference type="PROSITE" id="PS50164"/>
    </source>
</evidence>
<proteinExistence type="inferred from homology"/>
<dbReference type="CDD" id="cd10456">
    <property type="entry name" value="GIY-YIG_UPF0213"/>
    <property type="match status" value="1"/>
</dbReference>
<sequence length="116" mass="13698">MLSVPSAIARRILLTARWKRWSWKKSPSKMPSKGENCTYILECSDGTFYTGWTNDLEKRVRTHNAGRGGKYTRARLPVRLVYFETFADKREAQSREWHIKQLTHAQKQNLINDERK</sequence>
<dbReference type="PROSITE" id="PS50164">
    <property type="entry name" value="GIY_YIG"/>
    <property type="match status" value="1"/>
</dbReference>
<name>I0GSW1_SELRL</name>
<dbReference type="PANTHER" id="PTHR34477">
    <property type="entry name" value="UPF0213 PROTEIN YHBQ"/>
    <property type="match status" value="1"/>
</dbReference>
<dbReference type="Gene3D" id="3.40.1440.10">
    <property type="entry name" value="GIY-YIG endonuclease"/>
    <property type="match status" value="1"/>
</dbReference>
<dbReference type="AlphaFoldDB" id="I0GSW1"/>
<dbReference type="InterPro" id="IPR000305">
    <property type="entry name" value="GIY-YIG_endonuc"/>
</dbReference>
<organism evidence="3 4">
    <name type="scientific">Selenomonas ruminantium subsp. lactilytica (strain NBRC 103574 / TAM6421)</name>
    <dbReference type="NCBI Taxonomy" id="927704"/>
    <lineage>
        <taxon>Bacteria</taxon>
        <taxon>Bacillati</taxon>
        <taxon>Bacillota</taxon>
        <taxon>Negativicutes</taxon>
        <taxon>Selenomonadales</taxon>
        <taxon>Selenomonadaceae</taxon>
        <taxon>Selenomonas</taxon>
    </lineage>
</organism>
<evidence type="ECO:0000313" key="3">
    <source>
        <dbReference type="EMBL" id="BAL83848.1"/>
    </source>
</evidence>
<dbReference type="KEGG" id="sri:SELR_21400"/>
<reference evidence="3 4" key="1">
    <citation type="submission" date="2011-10" db="EMBL/GenBank/DDBJ databases">
        <title>Whole genome sequence of Selenomonas ruminantium subsp. lactilytica TAM6421.</title>
        <authorList>
            <person name="Oguchi A."/>
            <person name="Ankai A."/>
            <person name="Kaneko J."/>
            <person name="Yamada-Narita S."/>
            <person name="Fukui S."/>
            <person name="Takahashi M."/>
            <person name="Onodera T."/>
            <person name="Kojima S."/>
            <person name="Fushimi T."/>
            <person name="Abe N."/>
            <person name="Kamio Y."/>
            <person name="Yamazaki S."/>
            <person name="Fujita N."/>
        </authorList>
    </citation>
    <scope>NUCLEOTIDE SEQUENCE [LARGE SCALE GENOMIC DNA]</scope>
    <source>
        <strain evidence="4">NBRC 103574 / TAM6421</strain>
    </source>
</reference>
<dbReference type="PATRIC" id="fig|927704.6.peg.2217"/>
<accession>I0GSW1</accession>
<gene>
    <name evidence="3" type="ordered locus">SELR_21400</name>
</gene>
<dbReference type="Pfam" id="PF01541">
    <property type="entry name" value="GIY-YIG"/>
    <property type="match status" value="1"/>
</dbReference>